<dbReference type="Proteomes" id="UP000001798">
    <property type="component" value="Chromosome 5"/>
</dbReference>
<proteinExistence type="predicted"/>
<keyword evidence="3" id="KW-1185">Reference proteome</keyword>
<reference evidence="2 3" key="2">
    <citation type="journal article" date="2012" name="Eukaryot. Cell">
        <title>Genome update of Botrytis cinerea strains B05.10 and T4.</title>
        <authorList>
            <person name="Staats M."/>
            <person name="van Kan J.A."/>
        </authorList>
    </citation>
    <scope>NUCLEOTIDE SEQUENCE [LARGE SCALE GENOMIC DNA]</scope>
    <source>
        <strain evidence="2 3">B05.10</strain>
    </source>
</reference>
<reference evidence="2 3" key="3">
    <citation type="journal article" date="2017" name="Mol. Plant Pathol.">
        <title>A gapless genome sequence of the fungus Botrytis cinerea.</title>
        <authorList>
            <person name="Van Kan J.A."/>
            <person name="Stassen J.H."/>
            <person name="Mosbach A."/>
            <person name="Van Der Lee T.A."/>
            <person name="Faino L."/>
            <person name="Farmer A.D."/>
            <person name="Papasotiriou D.G."/>
            <person name="Zhou S."/>
            <person name="Seidl M.F."/>
            <person name="Cottam E."/>
            <person name="Edel D."/>
            <person name="Hahn M."/>
            <person name="Schwartz D.C."/>
            <person name="Dietrich R.A."/>
            <person name="Widdison S."/>
            <person name="Scalliet G."/>
        </authorList>
    </citation>
    <scope>NUCLEOTIDE SEQUENCE [LARGE SCALE GENOMIC DNA]</scope>
    <source>
        <strain evidence="2 3">B05.10</strain>
    </source>
</reference>
<dbReference type="AlphaFoldDB" id="A0A384JJ29"/>
<protein>
    <recommendedName>
        <fullName evidence="1">2EXR domain-containing protein</fullName>
    </recommendedName>
</protein>
<dbReference type="GeneID" id="5428901"/>
<dbReference type="RefSeq" id="XP_024549030.1">
    <property type="nucleotide sequence ID" value="XM_024693245.1"/>
</dbReference>
<sequence>MNPENAFEQSEADQVATLAIPQKMNSSTSSTQQHQYGDDYEHNRSVGAIDQIAYTEEIMGKDTEADMRNDNILAVNSTPRTFRRFRNLPAELRLRIWRFAALQARVIHVDRYNDTWPENTYLCSSMPQQCPLTMSCLDSRDVVLKFKKPLQGLVLRSKTYIEDAERRGPYTPGTELDGPIFRQVETEMLQRGQPIIYANLDVDIILPHTGESWTDMIHPLGGVYRDPTMKRIIVPKNKHNYPAKVLGVMPHLADKRSLTVYQWAKCLDLQEVYFLQEDDENFSIIEESTQVSHLCDRFVSEASLNQLVWGGDNMRGSLEDIYEVHKKGFNNFRDYSVRCLREGLEKSVKSGRPIDEDDQRELQRLLAWKPPTIKYIKESQINDIL</sequence>
<dbReference type="PANTHER" id="PTHR35910">
    <property type="entry name" value="2EXR DOMAIN-CONTAINING PROTEIN"/>
    <property type="match status" value="1"/>
</dbReference>
<feature type="domain" description="2EXR" evidence="1">
    <location>
        <begin position="82"/>
        <end position="205"/>
    </location>
</feature>
<evidence type="ECO:0000313" key="3">
    <source>
        <dbReference type="Proteomes" id="UP000001798"/>
    </source>
</evidence>
<name>A0A384JJ29_BOTFB</name>
<dbReference type="Pfam" id="PF20150">
    <property type="entry name" value="2EXR"/>
    <property type="match status" value="1"/>
</dbReference>
<evidence type="ECO:0000313" key="2">
    <source>
        <dbReference type="EMBL" id="ATZ50472.1"/>
    </source>
</evidence>
<dbReference type="OrthoDB" id="3473305at2759"/>
<accession>A0A384JJ29</accession>
<dbReference type="InterPro" id="IPR045518">
    <property type="entry name" value="2EXR"/>
</dbReference>
<reference evidence="2 3" key="1">
    <citation type="journal article" date="2011" name="PLoS Genet.">
        <title>Genomic analysis of the necrotrophic fungal pathogens Sclerotinia sclerotiorum and Botrytis cinerea.</title>
        <authorList>
            <person name="Amselem J."/>
            <person name="Cuomo C.A."/>
            <person name="van Kan J.A."/>
            <person name="Viaud M."/>
            <person name="Benito E.P."/>
            <person name="Couloux A."/>
            <person name="Coutinho P.M."/>
            <person name="de Vries R.P."/>
            <person name="Dyer P.S."/>
            <person name="Fillinger S."/>
            <person name="Fournier E."/>
            <person name="Gout L."/>
            <person name="Hahn M."/>
            <person name="Kohn L."/>
            <person name="Lapalu N."/>
            <person name="Plummer K.M."/>
            <person name="Pradier J.M."/>
            <person name="Quevillon E."/>
            <person name="Sharon A."/>
            <person name="Simon A."/>
            <person name="ten Have A."/>
            <person name="Tudzynski B."/>
            <person name="Tudzynski P."/>
            <person name="Wincker P."/>
            <person name="Andrew M."/>
            <person name="Anthouard V."/>
            <person name="Beever R.E."/>
            <person name="Beffa R."/>
            <person name="Benoit I."/>
            <person name="Bouzid O."/>
            <person name="Brault B."/>
            <person name="Chen Z."/>
            <person name="Choquer M."/>
            <person name="Collemare J."/>
            <person name="Cotton P."/>
            <person name="Danchin E.G."/>
            <person name="Da Silva C."/>
            <person name="Gautier A."/>
            <person name="Giraud C."/>
            <person name="Giraud T."/>
            <person name="Gonzalez C."/>
            <person name="Grossetete S."/>
            <person name="Guldener U."/>
            <person name="Henrissat B."/>
            <person name="Howlett B.J."/>
            <person name="Kodira C."/>
            <person name="Kretschmer M."/>
            <person name="Lappartient A."/>
            <person name="Leroch M."/>
            <person name="Levis C."/>
            <person name="Mauceli E."/>
            <person name="Neuveglise C."/>
            <person name="Oeser B."/>
            <person name="Pearson M."/>
            <person name="Poulain J."/>
            <person name="Poussereau N."/>
            <person name="Quesneville H."/>
            <person name="Rascle C."/>
            <person name="Schumacher J."/>
            <person name="Segurens B."/>
            <person name="Sexton A."/>
            <person name="Silva E."/>
            <person name="Sirven C."/>
            <person name="Soanes D.M."/>
            <person name="Talbot N.J."/>
            <person name="Templeton M."/>
            <person name="Yandava C."/>
            <person name="Yarden O."/>
            <person name="Zeng Q."/>
            <person name="Rollins J.A."/>
            <person name="Lebrun M.H."/>
            <person name="Dickman M."/>
        </authorList>
    </citation>
    <scope>NUCLEOTIDE SEQUENCE [LARGE SCALE GENOMIC DNA]</scope>
    <source>
        <strain evidence="2 3">B05.10</strain>
    </source>
</reference>
<dbReference type="EMBL" id="CP009809">
    <property type="protein sequence ID" value="ATZ50472.1"/>
    <property type="molecule type" value="Genomic_DNA"/>
</dbReference>
<organism evidence="2 3">
    <name type="scientific">Botryotinia fuckeliana (strain B05.10)</name>
    <name type="common">Noble rot fungus</name>
    <name type="synonym">Botrytis cinerea</name>
    <dbReference type="NCBI Taxonomy" id="332648"/>
    <lineage>
        <taxon>Eukaryota</taxon>
        <taxon>Fungi</taxon>
        <taxon>Dikarya</taxon>
        <taxon>Ascomycota</taxon>
        <taxon>Pezizomycotina</taxon>
        <taxon>Leotiomycetes</taxon>
        <taxon>Helotiales</taxon>
        <taxon>Sclerotiniaceae</taxon>
        <taxon>Botrytis</taxon>
    </lineage>
</organism>
<dbReference type="KEGG" id="bfu:BCIN_05g08210"/>
<evidence type="ECO:0000259" key="1">
    <source>
        <dbReference type="Pfam" id="PF20150"/>
    </source>
</evidence>
<gene>
    <name evidence="2" type="ORF">BCIN_05g08210</name>
</gene>
<dbReference type="VEuPathDB" id="FungiDB:Bcin05g08210"/>
<dbReference type="PANTHER" id="PTHR35910:SF6">
    <property type="entry name" value="2EXR DOMAIN-CONTAINING PROTEIN"/>
    <property type="match status" value="1"/>
</dbReference>